<dbReference type="InterPro" id="IPR018490">
    <property type="entry name" value="cNMP-bd_dom_sf"/>
</dbReference>
<name>A0A6L5WZI6_9FIRM</name>
<dbReference type="GO" id="GO:0003677">
    <property type="term" value="F:DNA binding"/>
    <property type="evidence" value="ECO:0007669"/>
    <property type="project" value="UniProtKB-KW"/>
</dbReference>
<comment type="caution">
    <text evidence="5">The sequence shown here is derived from an EMBL/GenBank/DDBJ whole genome shotgun (WGS) entry which is preliminary data.</text>
</comment>
<keyword evidence="6" id="KW-1185">Reference proteome</keyword>
<dbReference type="SUPFAM" id="SSF46785">
    <property type="entry name" value="Winged helix' DNA-binding domain"/>
    <property type="match status" value="1"/>
</dbReference>
<organism evidence="5 6">
    <name type="scientific">Porcincola intestinalis</name>
    <dbReference type="NCBI Taxonomy" id="2606632"/>
    <lineage>
        <taxon>Bacteria</taxon>
        <taxon>Bacillati</taxon>
        <taxon>Bacillota</taxon>
        <taxon>Clostridia</taxon>
        <taxon>Lachnospirales</taxon>
        <taxon>Lachnospiraceae</taxon>
        <taxon>Porcincola</taxon>
    </lineage>
</organism>
<feature type="domain" description="Cyclic nucleotide-binding" evidence="4">
    <location>
        <begin position="11"/>
        <end position="134"/>
    </location>
</feature>
<proteinExistence type="predicted"/>
<keyword evidence="2" id="KW-0238">DNA-binding</keyword>
<evidence type="ECO:0000256" key="3">
    <source>
        <dbReference type="ARBA" id="ARBA00023163"/>
    </source>
</evidence>
<dbReference type="AlphaFoldDB" id="A0A6L5WZI6"/>
<sequence length="224" mass="25502">MNEHLLENSTLFKGLSSSEVRAILEETPHHVQCYDKGETIFHLMDEAARIGIVLEGCVQAQKSFANGSQVNVTSRFPGQMLGPAAAFSEDRVYPCDVIALQPSTIMMFQREDMLRMMQKNLRVLQNFTTEISSSTYLLQQRLELFSYNGIAQRAAFWLLTQSRKTGHLTVAIPESVTRWAMLMNVSRPSLHRELRRMETEGLIRYTPHRIEIISPDGLEALLDT</sequence>
<protein>
    <submittedName>
        <fullName evidence="5">Crp/Fnr family transcriptional regulator</fullName>
    </submittedName>
</protein>
<dbReference type="Gene3D" id="2.60.120.10">
    <property type="entry name" value="Jelly Rolls"/>
    <property type="match status" value="1"/>
</dbReference>
<dbReference type="Pfam" id="PF13545">
    <property type="entry name" value="HTH_Crp_2"/>
    <property type="match status" value="1"/>
</dbReference>
<evidence type="ECO:0000259" key="4">
    <source>
        <dbReference type="PROSITE" id="PS50042"/>
    </source>
</evidence>
<accession>A0A6L5WZI6</accession>
<dbReference type="SMART" id="SM00100">
    <property type="entry name" value="cNMP"/>
    <property type="match status" value="1"/>
</dbReference>
<dbReference type="EMBL" id="VULZ01000001">
    <property type="protein sequence ID" value="MSS13461.1"/>
    <property type="molecule type" value="Genomic_DNA"/>
</dbReference>
<gene>
    <name evidence="5" type="ORF">FYJ35_00065</name>
</gene>
<dbReference type="SUPFAM" id="SSF51206">
    <property type="entry name" value="cAMP-binding domain-like"/>
    <property type="match status" value="1"/>
</dbReference>
<dbReference type="InterPro" id="IPR036390">
    <property type="entry name" value="WH_DNA-bd_sf"/>
</dbReference>
<dbReference type="PROSITE" id="PS50042">
    <property type="entry name" value="CNMP_BINDING_3"/>
    <property type="match status" value="1"/>
</dbReference>
<evidence type="ECO:0000256" key="2">
    <source>
        <dbReference type="ARBA" id="ARBA00023125"/>
    </source>
</evidence>
<keyword evidence="3" id="KW-0804">Transcription</keyword>
<dbReference type="CDD" id="cd00038">
    <property type="entry name" value="CAP_ED"/>
    <property type="match status" value="1"/>
</dbReference>
<dbReference type="InterPro" id="IPR012318">
    <property type="entry name" value="HTH_CRP"/>
</dbReference>
<keyword evidence="1" id="KW-0805">Transcription regulation</keyword>
<dbReference type="InterPro" id="IPR050397">
    <property type="entry name" value="Env_Response_Regulators"/>
</dbReference>
<evidence type="ECO:0000256" key="1">
    <source>
        <dbReference type="ARBA" id="ARBA00023015"/>
    </source>
</evidence>
<dbReference type="InterPro" id="IPR014710">
    <property type="entry name" value="RmlC-like_jellyroll"/>
</dbReference>
<dbReference type="GO" id="GO:0003700">
    <property type="term" value="F:DNA-binding transcription factor activity"/>
    <property type="evidence" value="ECO:0007669"/>
    <property type="project" value="TreeGrafter"/>
</dbReference>
<evidence type="ECO:0000313" key="5">
    <source>
        <dbReference type="EMBL" id="MSS13461.1"/>
    </source>
</evidence>
<dbReference type="RefSeq" id="WP_154521335.1">
    <property type="nucleotide sequence ID" value="NZ_VULZ01000001.1"/>
</dbReference>
<dbReference type="PANTHER" id="PTHR24567:SF58">
    <property type="entry name" value="CYCLIC AMP-BINDING REGULATORY PROTEIN"/>
    <property type="match status" value="1"/>
</dbReference>
<dbReference type="Proteomes" id="UP000481852">
    <property type="component" value="Unassembled WGS sequence"/>
</dbReference>
<dbReference type="GO" id="GO:0005829">
    <property type="term" value="C:cytosol"/>
    <property type="evidence" value="ECO:0007669"/>
    <property type="project" value="TreeGrafter"/>
</dbReference>
<dbReference type="InterPro" id="IPR000595">
    <property type="entry name" value="cNMP-bd_dom"/>
</dbReference>
<evidence type="ECO:0000313" key="6">
    <source>
        <dbReference type="Proteomes" id="UP000481852"/>
    </source>
</evidence>
<reference evidence="5 6" key="1">
    <citation type="submission" date="2019-08" db="EMBL/GenBank/DDBJ databases">
        <title>In-depth cultivation of the pig gut microbiome towards novel bacterial diversity and tailored functional studies.</title>
        <authorList>
            <person name="Wylensek D."/>
            <person name="Hitch T.C.A."/>
            <person name="Clavel T."/>
        </authorList>
    </citation>
    <scope>NUCLEOTIDE SEQUENCE [LARGE SCALE GENOMIC DNA]</scope>
    <source>
        <strain evidence="5 6">Oil+RF-744-WCA-WT-11</strain>
    </source>
</reference>
<dbReference type="Pfam" id="PF00027">
    <property type="entry name" value="cNMP_binding"/>
    <property type="match status" value="1"/>
</dbReference>
<dbReference type="PANTHER" id="PTHR24567">
    <property type="entry name" value="CRP FAMILY TRANSCRIPTIONAL REGULATORY PROTEIN"/>
    <property type="match status" value="1"/>
</dbReference>